<evidence type="ECO:0000256" key="1">
    <source>
        <dbReference type="ARBA" id="ARBA00022741"/>
    </source>
</evidence>
<dbReference type="NCBIfam" id="TIGR00231">
    <property type="entry name" value="small_GTP"/>
    <property type="match status" value="1"/>
</dbReference>
<proteinExistence type="predicted"/>
<dbReference type="InterPro" id="IPR005225">
    <property type="entry name" value="Small_GTP-bd"/>
</dbReference>
<sequence>MGNCLPFNKRRNNAKKNDCESTQEDVDLSKSMNGLSYSSNTVLSTQKVNLAPILNSKLHSPTLTAEHNGSSPKKVPEIVKVLIIGEANSGKSSIVLKYTDGIFDEGIPSTVGVDFKLKCLQRGERNIDVQLWDTAGQERYRTITNSYYKGIPAVVIVFDLTDENALMNVQKWIKEVRKFSQSNVTSVLVGNKTDLIRERVISEKEGIEFAQQNDMPYFEVSAKDGSNIDKMFDCLIDRVLLG</sequence>
<organism evidence="4 5">
    <name type="scientific">Naegleria lovaniensis</name>
    <name type="common">Amoeba</name>
    <dbReference type="NCBI Taxonomy" id="51637"/>
    <lineage>
        <taxon>Eukaryota</taxon>
        <taxon>Discoba</taxon>
        <taxon>Heterolobosea</taxon>
        <taxon>Tetramitia</taxon>
        <taxon>Eutetramitia</taxon>
        <taxon>Vahlkampfiidae</taxon>
        <taxon>Naegleria</taxon>
    </lineage>
</organism>
<dbReference type="Pfam" id="PF00071">
    <property type="entry name" value="Ras"/>
    <property type="match status" value="1"/>
</dbReference>
<dbReference type="Gene3D" id="3.40.50.300">
    <property type="entry name" value="P-loop containing nucleotide triphosphate hydrolases"/>
    <property type="match status" value="1"/>
</dbReference>
<dbReference type="EMBL" id="PYSW02000020">
    <property type="protein sequence ID" value="KAG2383629.1"/>
    <property type="molecule type" value="Genomic_DNA"/>
</dbReference>
<dbReference type="PROSITE" id="PS51421">
    <property type="entry name" value="RAS"/>
    <property type="match status" value="1"/>
</dbReference>
<dbReference type="GO" id="GO:0005525">
    <property type="term" value="F:GTP binding"/>
    <property type="evidence" value="ECO:0007669"/>
    <property type="project" value="UniProtKB-KW"/>
</dbReference>
<dbReference type="SMART" id="SM00174">
    <property type="entry name" value="RHO"/>
    <property type="match status" value="1"/>
</dbReference>
<dbReference type="GO" id="GO:0003924">
    <property type="term" value="F:GTPase activity"/>
    <property type="evidence" value="ECO:0007669"/>
    <property type="project" value="InterPro"/>
</dbReference>
<keyword evidence="1" id="KW-0547">Nucleotide-binding</keyword>
<protein>
    <recommendedName>
        <fullName evidence="6">Rab family small GTPase</fullName>
    </recommendedName>
</protein>
<name>A0AA88KJ71_NAELO</name>
<dbReference type="PROSITE" id="PS51419">
    <property type="entry name" value="RAB"/>
    <property type="match status" value="1"/>
</dbReference>
<evidence type="ECO:0000313" key="4">
    <source>
        <dbReference type="EMBL" id="KAG2383629.1"/>
    </source>
</evidence>
<dbReference type="PANTHER" id="PTHR47977">
    <property type="entry name" value="RAS-RELATED PROTEIN RAB"/>
    <property type="match status" value="1"/>
</dbReference>
<evidence type="ECO:0008006" key="6">
    <source>
        <dbReference type="Google" id="ProtNLM"/>
    </source>
</evidence>
<evidence type="ECO:0000256" key="2">
    <source>
        <dbReference type="ARBA" id="ARBA00023134"/>
    </source>
</evidence>
<dbReference type="GeneID" id="68096755"/>
<dbReference type="CDD" id="cd00154">
    <property type="entry name" value="Rab"/>
    <property type="match status" value="1"/>
</dbReference>
<keyword evidence="2" id="KW-0342">GTP-binding</keyword>
<gene>
    <name evidence="4" type="ORF">C9374_004300</name>
</gene>
<feature type="region of interest" description="Disordered" evidence="3">
    <location>
        <begin position="1"/>
        <end position="25"/>
    </location>
</feature>
<dbReference type="InterPro" id="IPR050227">
    <property type="entry name" value="Rab"/>
</dbReference>
<evidence type="ECO:0000256" key="3">
    <source>
        <dbReference type="SAM" id="MobiDB-lite"/>
    </source>
</evidence>
<dbReference type="InterPro" id="IPR027417">
    <property type="entry name" value="P-loop_NTPase"/>
</dbReference>
<dbReference type="PROSITE" id="PS51420">
    <property type="entry name" value="RHO"/>
    <property type="match status" value="1"/>
</dbReference>
<dbReference type="SMART" id="SM00175">
    <property type="entry name" value="RAB"/>
    <property type="match status" value="1"/>
</dbReference>
<reference evidence="4 5" key="1">
    <citation type="journal article" date="2018" name="BMC Genomics">
        <title>The genome of Naegleria lovaniensis, the basis for a comparative approach to unravel pathogenicity factors of the human pathogenic amoeba N. fowleri.</title>
        <authorList>
            <person name="Liechti N."/>
            <person name="Schurch N."/>
            <person name="Bruggmann R."/>
            <person name="Wittwer M."/>
        </authorList>
    </citation>
    <scope>NUCLEOTIDE SEQUENCE [LARGE SCALE GENOMIC DNA]</scope>
    <source>
        <strain evidence="4 5">ATCC 30569</strain>
    </source>
</reference>
<dbReference type="SMART" id="SM00173">
    <property type="entry name" value="RAS"/>
    <property type="match status" value="1"/>
</dbReference>
<dbReference type="AlphaFoldDB" id="A0AA88KJ71"/>
<dbReference type="Proteomes" id="UP000816034">
    <property type="component" value="Unassembled WGS sequence"/>
</dbReference>
<dbReference type="RefSeq" id="XP_044549308.1">
    <property type="nucleotide sequence ID" value="XM_044693925.1"/>
</dbReference>
<evidence type="ECO:0000313" key="5">
    <source>
        <dbReference type="Proteomes" id="UP000816034"/>
    </source>
</evidence>
<keyword evidence="5" id="KW-1185">Reference proteome</keyword>
<dbReference type="InterPro" id="IPR001806">
    <property type="entry name" value="Small_GTPase"/>
</dbReference>
<dbReference type="PRINTS" id="PR00449">
    <property type="entry name" value="RASTRNSFRMNG"/>
</dbReference>
<accession>A0AA88KJ71</accession>
<dbReference type="SUPFAM" id="SSF52540">
    <property type="entry name" value="P-loop containing nucleoside triphosphate hydrolases"/>
    <property type="match status" value="1"/>
</dbReference>
<dbReference type="FunFam" id="3.40.50.300:FF:001329">
    <property type="entry name" value="Small GTP-binding protein, putative"/>
    <property type="match status" value="1"/>
</dbReference>
<comment type="caution">
    <text evidence="4">The sequence shown here is derived from an EMBL/GenBank/DDBJ whole genome shotgun (WGS) entry which is preliminary data.</text>
</comment>